<organism evidence="2 3">
    <name type="scientific">Skermania pinensis</name>
    <dbReference type="NCBI Taxonomy" id="39122"/>
    <lineage>
        <taxon>Bacteria</taxon>
        <taxon>Bacillati</taxon>
        <taxon>Actinomycetota</taxon>
        <taxon>Actinomycetes</taxon>
        <taxon>Mycobacteriales</taxon>
        <taxon>Gordoniaceae</taxon>
        <taxon>Skermania</taxon>
    </lineage>
</organism>
<keyword evidence="1" id="KW-1133">Transmembrane helix</keyword>
<name>A0ABX8SA64_9ACTN</name>
<dbReference type="EMBL" id="CP079105">
    <property type="protein sequence ID" value="QXQ14754.1"/>
    <property type="molecule type" value="Genomic_DNA"/>
</dbReference>
<dbReference type="Proteomes" id="UP000887023">
    <property type="component" value="Chromosome"/>
</dbReference>
<evidence type="ECO:0008006" key="4">
    <source>
        <dbReference type="Google" id="ProtNLM"/>
    </source>
</evidence>
<gene>
    <name evidence="2" type="ORF">KV203_05005</name>
</gene>
<feature type="transmembrane region" description="Helical" evidence="1">
    <location>
        <begin position="50"/>
        <end position="67"/>
    </location>
</feature>
<evidence type="ECO:0000313" key="3">
    <source>
        <dbReference type="Proteomes" id="UP000887023"/>
    </source>
</evidence>
<feature type="transmembrane region" description="Helical" evidence="1">
    <location>
        <begin position="88"/>
        <end position="109"/>
    </location>
</feature>
<sequence length="144" mass="14804">MTMPADPMTGQDSSEGFVVPALSVSLRLPAILVAVFGVLALAATGALDRLLLGVFICLGLLLGLGNAKLMQHSAVVITSADHPSKGKMALSSAARLAIVTVIALALAFLLKPNGIGVFFGLALFQVILVLNTTLPALKGLREQS</sequence>
<reference evidence="2" key="1">
    <citation type="submission" date="2021-07" db="EMBL/GenBank/DDBJ databases">
        <title>Candidatus Kaistella beijingensis sp. nov. isolated from a municipal wastewater treatment plant is involved in sludge foaming.</title>
        <authorList>
            <person name="Song Y."/>
            <person name="Liu S.-J."/>
        </authorList>
    </citation>
    <scope>NUCLEOTIDE SEQUENCE</scope>
    <source>
        <strain evidence="2">DSM 43998</strain>
    </source>
</reference>
<proteinExistence type="predicted"/>
<keyword evidence="3" id="KW-1185">Reference proteome</keyword>
<accession>A0ABX8SA64</accession>
<evidence type="ECO:0000256" key="1">
    <source>
        <dbReference type="SAM" id="Phobius"/>
    </source>
</evidence>
<protein>
    <recommendedName>
        <fullName evidence="4">ATP synthase I</fullName>
    </recommendedName>
</protein>
<feature type="transmembrane region" description="Helical" evidence="1">
    <location>
        <begin position="21"/>
        <end position="44"/>
    </location>
</feature>
<keyword evidence="1" id="KW-0812">Transmembrane</keyword>
<feature type="transmembrane region" description="Helical" evidence="1">
    <location>
        <begin position="115"/>
        <end position="137"/>
    </location>
</feature>
<evidence type="ECO:0000313" key="2">
    <source>
        <dbReference type="EMBL" id="QXQ14754.1"/>
    </source>
</evidence>
<keyword evidence="1" id="KW-0472">Membrane</keyword>